<keyword evidence="3" id="KW-1185">Reference proteome</keyword>
<dbReference type="InterPro" id="IPR027752">
    <property type="entry name" value="TTLL10"/>
</dbReference>
<dbReference type="EMBL" id="UYSU01000001">
    <property type="protein sequence ID" value="VDL78358.1"/>
    <property type="molecule type" value="Genomic_DNA"/>
</dbReference>
<reference evidence="2 3" key="1">
    <citation type="submission" date="2018-11" db="EMBL/GenBank/DDBJ databases">
        <authorList>
            <consortium name="Pathogen Informatics"/>
        </authorList>
    </citation>
    <scope>NUCLEOTIDE SEQUENCE [LARGE SCALE GENOMIC DNA]</scope>
    <source>
        <strain evidence="2 3">NST_G2</strain>
    </source>
</reference>
<dbReference type="SUPFAM" id="SSF56059">
    <property type="entry name" value="Glutathione synthetase ATP-binding domain-like"/>
    <property type="match status" value="1"/>
</dbReference>
<organism evidence="2 3">
    <name type="scientific">Schistocephalus solidus</name>
    <name type="common">Tapeworm</name>
    <dbReference type="NCBI Taxonomy" id="70667"/>
    <lineage>
        <taxon>Eukaryota</taxon>
        <taxon>Metazoa</taxon>
        <taxon>Spiralia</taxon>
        <taxon>Lophotrochozoa</taxon>
        <taxon>Platyhelminthes</taxon>
        <taxon>Cestoda</taxon>
        <taxon>Eucestoda</taxon>
        <taxon>Diphyllobothriidea</taxon>
        <taxon>Diphyllobothriidae</taxon>
        <taxon>Schistocephalus</taxon>
    </lineage>
</organism>
<dbReference type="PROSITE" id="PS51221">
    <property type="entry name" value="TTL"/>
    <property type="match status" value="1"/>
</dbReference>
<dbReference type="STRING" id="70667.A0A3P7BBR7"/>
<evidence type="ECO:0000313" key="3">
    <source>
        <dbReference type="Proteomes" id="UP000275846"/>
    </source>
</evidence>
<gene>
    <name evidence="2" type="ORF">SSLN_LOCUS4</name>
</gene>
<dbReference type="InterPro" id="IPR004344">
    <property type="entry name" value="TTL/TTLL_fam"/>
</dbReference>
<dbReference type="OrthoDB" id="202825at2759"/>
<evidence type="ECO:0000256" key="1">
    <source>
        <dbReference type="SAM" id="MobiDB-lite"/>
    </source>
</evidence>
<feature type="region of interest" description="Disordered" evidence="1">
    <location>
        <begin position="617"/>
        <end position="678"/>
    </location>
</feature>
<feature type="compositionally biased region" description="Low complexity" evidence="1">
    <location>
        <begin position="626"/>
        <end position="638"/>
    </location>
</feature>
<evidence type="ECO:0000313" key="2">
    <source>
        <dbReference type="EMBL" id="VDL78358.1"/>
    </source>
</evidence>
<dbReference type="Pfam" id="PF03133">
    <property type="entry name" value="TTL"/>
    <property type="match status" value="1"/>
</dbReference>
<feature type="compositionally biased region" description="Polar residues" evidence="1">
    <location>
        <begin position="726"/>
        <end position="735"/>
    </location>
</feature>
<feature type="compositionally biased region" description="Basic and acidic residues" evidence="1">
    <location>
        <begin position="649"/>
        <end position="663"/>
    </location>
</feature>
<accession>A0A3P7BBR7</accession>
<dbReference type="PANTHER" id="PTHR46810:SF1">
    <property type="entry name" value="INACTIVE POLYGLYCYLASE TTLL10"/>
    <property type="match status" value="1"/>
</dbReference>
<protein>
    <submittedName>
        <fullName evidence="2">Uncharacterized protein</fullName>
    </submittedName>
</protein>
<feature type="compositionally biased region" description="Acidic residues" evidence="1">
    <location>
        <begin position="307"/>
        <end position="381"/>
    </location>
</feature>
<sequence length="800" mass="90952">MRALKKLDWTRCTDRSSEHCVMKWTETVLQVNYQLFKEGEIMVSSLTVSLICIFFIGTSHMDISSFCHPTIYCFWFAFCPLSFQKVNHIPNCGLLTNKLGMLMSLRQYEYACQNSSSGAKRKYIPMKDFVPETYCIDDARDRVQFLSILRDGQVWIYKPSGMNQGKGIQLIRGKADFEKLQEDCVEEWRRNPGSIRPRILQRYIDQPLLLEGRKFDIRCYLLIASSMPFLVLFHPGYVRVCTRKYDVTSPDLLVHLTNQEKMQNIAQHCFLMVKEKLASRVGLFEIYGMDFLVDSHMNVRVAAAATADDDDDVDDDDDDEDDNEEDGIHDEYDDDDDDGGDDDEDDDDDDDEDVDDNNNNDDDDDDDDDEDDDDDDDDDDDRTNSRRPTMHVWAVFLIEINTNPAMSTNCDVLRQVIPPIVSDFIGMPNYQLCNQIIIHFLEIYIVAAFELLTVCQLYRRWQQVHLFQMDKPWIATRNSTVMLFLPFLVDISIECFEKARRWKPLLPLQGITPLLCGYTESQTSQRSWVVSLNPLLNDEVVINYGLPPSFTVLYYETLDMAKSRKAASNEVPLRLWTSPHYPRLDNGENAKHKGESEKTNVVNLVSALPNNPAKLLPAKFPGQMTSVKPVHSPSSSSQPPKPKVLTHGPSKDYPGRVRLESKVPHSRSSPLAATRTPLNGIMPKSTNVNCSLMSTLLDNLEPVYTAELSQGAFLVGEDNEEDGNRSRQSLSNNSAETEKGSDRRYGVPNYISLRCRNLANRILAPIAKIEVISTKIPGQRLRHATQVAGSLASSSSTMCR</sequence>
<feature type="region of interest" description="Disordered" evidence="1">
    <location>
        <begin position="306"/>
        <end position="385"/>
    </location>
</feature>
<dbReference type="GO" id="GO:0070737">
    <property type="term" value="F:protein-glycine ligase activity, elongating"/>
    <property type="evidence" value="ECO:0007669"/>
    <property type="project" value="TreeGrafter"/>
</dbReference>
<proteinExistence type="predicted"/>
<dbReference type="Gene3D" id="3.30.470.20">
    <property type="entry name" value="ATP-grasp fold, B domain"/>
    <property type="match status" value="1"/>
</dbReference>
<name>A0A3P7BBR7_SCHSO</name>
<feature type="region of interest" description="Disordered" evidence="1">
    <location>
        <begin position="718"/>
        <end position="743"/>
    </location>
</feature>
<dbReference type="AlphaFoldDB" id="A0A3P7BBR7"/>
<dbReference type="Proteomes" id="UP000275846">
    <property type="component" value="Unassembled WGS sequence"/>
</dbReference>
<dbReference type="PANTHER" id="PTHR46810">
    <property type="entry name" value="INACTIVE POLYGLYCYLASE TTLL10"/>
    <property type="match status" value="1"/>
</dbReference>